<dbReference type="AlphaFoldDB" id="A0A644VLE2"/>
<gene>
    <name evidence="2" type="ORF">SDC9_38223</name>
</gene>
<proteinExistence type="predicted"/>
<dbReference type="EMBL" id="VSSQ01000348">
    <property type="protein sequence ID" value="MPL92126.1"/>
    <property type="molecule type" value="Genomic_DNA"/>
</dbReference>
<evidence type="ECO:0000313" key="2">
    <source>
        <dbReference type="EMBL" id="MPL92126.1"/>
    </source>
</evidence>
<name>A0A644VLE2_9ZZZZ</name>
<accession>A0A644VLE2</accession>
<evidence type="ECO:0000256" key="1">
    <source>
        <dbReference type="SAM" id="MobiDB-lite"/>
    </source>
</evidence>
<reference evidence="2" key="1">
    <citation type="submission" date="2019-08" db="EMBL/GenBank/DDBJ databases">
        <authorList>
            <person name="Kucharzyk K."/>
            <person name="Murdoch R.W."/>
            <person name="Higgins S."/>
            <person name="Loffler F."/>
        </authorList>
    </citation>
    <scope>NUCLEOTIDE SEQUENCE</scope>
</reference>
<organism evidence="2">
    <name type="scientific">bioreactor metagenome</name>
    <dbReference type="NCBI Taxonomy" id="1076179"/>
    <lineage>
        <taxon>unclassified sequences</taxon>
        <taxon>metagenomes</taxon>
        <taxon>ecological metagenomes</taxon>
    </lineage>
</organism>
<sequence>MIRRGQPPIDLAFSTCVSPCWGTDRCAIFSGRPRRRWRGACRSSGKQSPELFSDPPHSPGAMTSHRAVTDMYRNGLPWRDAPQTSGPLKTLYNRWAWWSGKGGFARMRNELAAEAVHLRLDPASDAIGGASFPERPPDTTDWHPRCASCLCTIPGPET</sequence>
<comment type="caution">
    <text evidence="2">The sequence shown here is derived from an EMBL/GenBank/DDBJ whole genome shotgun (WGS) entry which is preliminary data.</text>
</comment>
<evidence type="ECO:0008006" key="3">
    <source>
        <dbReference type="Google" id="ProtNLM"/>
    </source>
</evidence>
<feature type="region of interest" description="Disordered" evidence="1">
    <location>
        <begin position="38"/>
        <end position="62"/>
    </location>
</feature>
<protein>
    <recommendedName>
        <fullName evidence="3">Transposase</fullName>
    </recommendedName>
</protein>